<dbReference type="Pfam" id="PF01774">
    <property type="entry name" value="UreD"/>
    <property type="match status" value="1"/>
</dbReference>
<dbReference type="InterPro" id="IPR002669">
    <property type="entry name" value="UreD"/>
</dbReference>
<dbReference type="GO" id="GO:0016151">
    <property type="term" value="F:nickel cation binding"/>
    <property type="evidence" value="ECO:0007669"/>
    <property type="project" value="InterPro"/>
</dbReference>
<accession>A0AAU7VT92</accession>
<dbReference type="EMBL" id="CP158357">
    <property type="protein sequence ID" value="XBX77396.1"/>
    <property type="molecule type" value="Genomic_DNA"/>
</dbReference>
<protein>
    <submittedName>
        <fullName evidence="2">Urease accessory protein UreD</fullName>
    </submittedName>
</protein>
<proteinExistence type="predicted"/>
<name>A0AAU7VT92_9MICO</name>
<reference evidence="2" key="1">
    <citation type="submission" date="2024-06" db="EMBL/GenBank/DDBJ databases">
        <title>Draft genome sequence of Microbacterium sp. strain A8/3-1, isolated from Oxytropis tragacanthoides Fisch. ex DC. Root nodules in the Altai region of Russia.</title>
        <authorList>
            <person name="Sazanova A."/>
            <person name="Guro P."/>
            <person name="Kuznetsova I."/>
            <person name="Belimov A."/>
            <person name="Safronova V."/>
        </authorList>
    </citation>
    <scope>NUCLEOTIDE SEQUENCE</scope>
    <source>
        <strain evidence="2">A8/3-1</strain>
    </source>
</reference>
<evidence type="ECO:0000256" key="1">
    <source>
        <dbReference type="ARBA" id="ARBA00023186"/>
    </source>
</evidence>
<gene>
    <name evidence="2" type="ORF">ABS642_15975</name>
</gene>
<evidence type="ECO:0000313" key="2">
    <source>
        <dbReference type="EMBL" id="XBX77396.1"/>
    </source>
</evidence>
<dbReference type="AlphaFoldDB" id="A0AAU7VT92"/>
<dbReference type="RefSeq" id="WP_350350884.1">
    <property type="nucleotide sequence ID" value="NZ_CP158357.1"/>
</dbReference>
<organism evidence="2">
    <name type="scientific">Microbacterium sp. A8/3-1</name>
    <dbReference type="NCBI Taxonomy" id="3160749"/>
    <lineage>
        <taxon>Bacteria</taxon>
        <taxon>Bacillati</taxon>
        <taxon>Actinomycetota</taxon>
        <taxon>Actinomycetes</taxon>
        <taxon>Micrococcales</taxon>
        <taxon>Microbacteriaceae</taxon>
        <taxon>Microbacterium</taxon>
    </lineage>
</organism>
<keyword evidence="1" id="KW-0143">Chaperone</keyword>
<sequence>MSSTRIAIHADEPRTRVDLVAGAIVPRLIERGPRSARIALVAGGALLLGGDRVDIAVTVGSGCTLDLEDIGGTVAYASDGVAAFWDVEVTLGADSRLRWAGLPLVIADSADVHRQTRIRLGDGAIAVIRESVVLGRSGERGGRIRHRTSVADAEGPVLEEELDADGGAPVPGVLGANRVLDTIIRVGDRPPAATGRGATFMALSAPGAIARYLGDAAHASPLAEIWNEWADLPLAVERNAVDVTG</sequence>